<feature type="domain" description="Helicase HerA central" evidence="2">
    <location>
        <begin position="551"/>
        <end position="775"/>
    </location>
</feature>
<dbReference type="EMBL" id="FOKJ01000003">
    <property type="protein sequence ID" value="SFA79833.1"/>
    <property type="molecule type" value="Genomic_DNA"/>
</dbReference>
<comment type="caution">
    <text evidence="3">The sequence shown here is derived from an EMBL/GenBank/DDBJ whole genome shotgun (WGS) entry which is preliminary data.</text>
</comment>
<proteinExistence type="predicted"/>
<dbReference type="InterPro" id="IPR008571">
    <property type="entry name" value="HerA-like"/>
</dbReference>
<dbReference type="Proteomes" id="UP000198861">
    <property type="component" value="Unassembled WGS sequence"/>
</dbReference>
<dbReference type="RefSeq" id="WP_091012911.1">
    <property type="nucleotide sequence ID" value="NZ_FOKJ01000003.1"/>
</dbReference>
<dbReference type="PANTHER" id="PTHR42957:SF1">
    <property type="entry name" value="HELICASE MJ1565-RELATED"/>
    <property type="match status" value="1"/>
</dbReference>
<organism evidence="3 4">
    <name type="scientific">Azotobacter beijerinckii</name>
    <dbReference type="NCBI Taxonomy" id="170623"/>
    <lineage>
        <taxon>Bacteria</taxon>
        <taxon>Pseudomonadati</taxon>
        <taxon>Pseudomonadota</taxon>
        <taxon>Gammaproteobacteria</taxon>
        <taxon>Pseudomonadales</taxon>
        <taxon>Pseudomonadaceae</taxon>
        <taxon>Azotobacter</taxon>
    </lineage>
</organism>
<evidence type="ECO:0000259" key="2">
    <source>
        <dbReference type="Pfam" id="PF01935"/>
    </source>
</evidence>
<dbReference type="InterPro" id="IPR002789">
    <property type="entry name" value="HerA_central"/>
</dbReference>
<keyword evidence="3" id="KW-0378">Hydrolase</keyword>
<gene>
    <name evidence="3" type="ORF">SAMN04244571_00393</name>
</gene>
<feature type="compositionally biased region" description="Low complexity" evidence="1">
    <location>
        <begin position="254"/>
        <end position="275"/>
    </location>
</feature>
<feature type="compositionally biased region" description="Low complexity" evidence="1">
    <location>
        <begin position="329"/>
        <end position="363"/>
    </location>
</feature>
<evidence type="ECO:0000313" key="4">
    <source>
        <dbReference type="Proteomes" id="UP000198861"/>
    </source>
</evidence>
<keyword evidence="4" id="KW-1185">Reference proteome</keyword>
<name>A0A1I0VV37_9GAMM</name>
<accession>A0A1I0VV37</accession>
<dbReference type="Gene3D" id="3.40.50.300">
    <property type="entry name" value="P-loop containing nucleotide triphosphate hydrolases"/>
    <property type="match status" value="2"/>
</dbReference>
<evidence type="ECO:0000313" key="3">
    <source>
        <dbReference type="EMBL" id="SFA79833.1"/>
    </source>
</evidence>
<keyword evidence="3" id="KW-0547">Nucleotide-binding</keyword>
<dbReference type="PANTHER" id="PTHR42957">
    <property type="entry name" value="HELICASE MJ1565-RELATED"/>
    <property type="match status" value="1"/>
</dbReference>
<dbReference type="SUPFAM" id="SSF52540">
    <property type="entry name" value="P-loop containing nucleoside triphosphate hydrolases"/>
    <property type="match status" value="1"/>
</dbReference>
<keyword evidence="3" id="KW-0067">ATP-binding</keyword>
<feature type="region of interest" description="Disordered" evidence="1">
    <location>
        <begin position="254"/>
        <end position="282"/>
    </location>
</feature>
<protein>
    <submittedName>
        <fullName evidence="3">DNA helicase HerA, contains HAS-barrel and ATPase domains</fullName>
    </submittedName>
</protein>
<feature type="region of interest" description="Disordered" evidence="1">
    <location>
        <begin position="329"/>
        <end position="371"/>
    </location>
</feature>
<keyword evidence="3" id="KW-0347">Helicase</keyword>
<reference evidence="3 4" key="1">
    <citation type="submission" date="2016-10" db="EMBL/GenBank/DDBJ databases">
        <authorList>
            <person name="Varghese N."/>
            <person name="Submissions S."/>
        </authorList>
    </citation>
    <scope>NUCLEOTIDE SEQUENCE [LARGE SCALE GENOMIC DNA]</scope>
    <source>
        <strain evidence="3 4">DSM 282</strain>
    </source>
</reference>
<dbReference type="Pfam" id="PF01935">
    <property type="entry name" value="DUF87"/>
    <property type="match status" value="1"/>
</dbReference>
<sequence>MTELSLKPFEQREIANKAVQALAAGSALINRSYLAELENYKVMPLESAAMRFNRDADARIFRVERIVQENRQSVLESVTAAYMALGAAGYAVFLLLDSDALETRLYLGVRGDPGKSLGRTAGELLAKNFEGHFGGSLLVNLPGDQVKTLLDKIEHAEQKSITAVTSVPALTTDDRDAFMQGLERFIDAAEGTKYQAMVLAEPVAAHNLNVVRAGYEQVATQLSPLQKRQLSYGEQESDSVGLSLTKGLSDSLGESLGLTTTTGTSSTVTDGTSESTSDKTTGGKVAALGGSLAVAGSAVGMLAGPGGAVFGSAISSAMGSVLSTAFGKTVTTGSSHSTSTGTTESTSESKTTNTTRTISESESQSLNKTQGVTRQFSIEENNKSIERLLTKIDGHLERIDEAQTYGGWNAAAYFVGESVASSESLASIFLGLIRGGKSSHEDFALTTWKKTQDKKEVAKWLANLSHPHLQPNFHASIPVHFLTPATLVSGKEVAILLGLPRHSTSTVSVLEAQPFGRRVQRLELNEKGDIKEVSAPRTLQLGQIRHLWKDTPQVIELDIDQLTSHVFVSGSTGSGKSNTVYTLLDQLHRKGASFMVIEPAKGEYKHVFGSRADVRVLGTNPRESELLRISPFAFPPEIHVLEHIDRLVEIFNVCWPMYAAMPAVLKDAMLQVYEQVGWDLNESANRYGDKLFPTFADLLVTLKKVIDKSAYSQEVKSNYEGSLATRIKSLTNGLNGQIFSAHEIDATALFDSNVIVDLSRIGSAETKSLIMGVLIMRLSEYRMSQGGMNSPLKHVTVLEEAHNILRKSPEGGAEGANVQGKSVEMLANAIAEMRTYGESFIIADQSPNAVDIAAIRNTNTKIIMRLPDEADRRLLGKSAALKDEQLEEIARLPKGVAVVYQNDWLEPVLCRIQKFEGKESEYRYQPDTSAPPYKRADFNLEMLKFLLARRAPLDAPNLSIIEWGLKTLPLTTQCRIELYRALKACKDDSFELWTRFDRLSTLVVDLLGCRDAVREASKQARDNADFTLRLRSLLSFGSQALELAACQCLVKDLNLYQTELERVYASWVEEVKSTIEKPVINQGSVQ</sequence>
<evidence type="ECO:0000256" key="1">
    <source>
        <dbReference type="SAM" id="MobiDB-lite"/>
    </source>
</evidence>
<dbReference type="InterPro" id="IPR027417">
    <property type="entry name" value="P-loop_NTPase"/>
</dbReference>
<dbReference type="GO" id="GO:0004386">
    <property type="term" value="F:helicase activity"/>
    <property type="evidence" value="ECO:0007669"/>
    <property type="project" value="UniProtKB-KW"/>
</dbReference>